<organism evidence="4 5">
    <name type="scientific">Francisella salimarina</name>
    <dbReference type="NCBI Taxonomy" id="2599927"/>
    <lineage>
        <taxon>Bacteria</taxon>
        <taxon>Pseudomonadati</taxon>
        <taxon>Pseudomonadota</taxon>
        <taxon>Gammaproteobacteria</taxon>
        <taxon>Thiotrichales</taxon>
        <taxon>Francisellaceae</taxon>
        <taxon>Francisella</taxon>
    </lineage>
</organism>
<dbReference type="GO" id="GO:1901135">
    <property type="term" value="P:carbohydrate derivative metabolic process"/>
    <property type="evidence" value="ECO:0007669"/>
    <property type="project" value="UniProtKB-ARBA"/>
</dbReference>
<accession>A0AAJ4NQF4</accession>
<gene>
    <name evidence="4" type="ORF">KQR59_07330</name>
</gene>
<keyword evidence="5" id="KW-1185">Reference proteome</keyword>
<dbReference type="EC" id="2.4.-.-" evidence="4"/>
<evidence type="ECO:0000256" key="1">
    <source>
        <dbReference type="ARBA" id="ARBA00022676"/>
    </source>
</evidence>
<dbReference type="KEGG" id="fsr:KQR59_07330"/>
<dbReference type="EMBL" id="CP076680">
    <property type="protein sequence ID" value="QWV00253.1"/>
    <property type="molecule type" value="Genomic_DNA"/>
</dbReference>
<dbReference type="GO" id="GO:0016757">
    <property type="term" value="F:glycosyltransferase activity"/>
    <property type="evidence" value="ECO:0007669"/>
    <property type="project" value="UniProtKB-KW"/>
</dbReference>
<evidence type="ECO:0000256" key="2">
    <source>
        <dbReference type="ARBA" id="ARBA00022679"/>
    </source>
</evidence>
<dbReference type="PANTHER" id="PTHR12526">
    <property type="entry name" value="GLYCOSYLTRANSFERASE"/>
    <property type="match status" value="1"/>
</dbReference>
<name>A0AAJ4NQF4_9GAMM</name>
<keyword evidence="1 4" id="KW-0328">Glycosyltransferase</keyword>
<evidence type="ECO:0000313" key="4">
    <source>
        <dbReference type="EMBL" id="QWV00253.1"/>
    </source>
</evidence>
<evidence type="ECO:0000313" key="5">
    <source>
        <dbReference type="Proteomes" id="UP000683421"/>
    </source>
</evidence>
<dbReference type="Pfam" id="PF05045">
    <property type="entry name" value="RgpF"/>
    <property type="match status" value="1"/>
</dbReference>
<proteinExistence type="predicted"/>
<sequence>MGSKRREYLAKIYRKVKFINTIESDRQGFFGGRKKFDRNKETIVLVTHQTSSTGAPLLGLNIGKKLSEKYNLINYIMLAKELNDSFVDDCFLLIEERGRSSLEILRKIIKYYDIKVVIGNSIITHSVIYGANSLGLATISLIHEFADYIYPRSNILDNIIVSDKVILPAEIILDSIIDELKVTNGSSIIPQNISIQPQGKLPYFPDANGKTYSIENIYKRLGINSGSQYKVIVAAGTIDIRKGVDLFISVARYIKKISLLNYKFVWVGERVGGNAAFDQVFFERQLKQFNLQNEFIFLNHQQSLDNIFSIADLFCMSSRLDPFPNVVIDALEADLPIACFKGASGCVKFLEDNNADCVLASYLDTYELAEKIVYRLEDSSYKKEFVNSTLVSRALSFDKYVDFLDRKIEEAYAFNKQNLQVYSNLKKASFFDESFAGVGTTDAPSLYHSILLSRKGLVNFTTNPKPGFSNLKWILENCCGDCTVPMEQAIAKGIDSTHNCHILSGKVNEDIKLRIAVHLHLYYIDLSDEFVEYFKHLPVQYDLYITIVKSENVAQVEKSFKGCGAANIKVIIVENIGRDVAPMIFDLKPYIADNNYDVIGHFHSKKSLDTNNDMGDHWRRYLLDNLIGTSTKNATEILSIFNNKDVGLVFAEDRHYIDIGKNRSFLNSLCNMIGIKTVRETPVFPLGNMFWARANAIKDLFLLDKEHILQDEPLPYDGSYMHALERITPHLIESNGYEYITVYKSGTIW</sequence>
<dbReference type="PANTHER" id="PTHR12526:SF629">
    <property type="entry name" value="TEICHURONIC ACID BIOSYNTHESIS GLYCOSYLTRANSFERASE TUAH-RELATED"/>
    <property type="match status" value="1"/>
</dbReference>
<dbReference type="Pfam" id="PF00534">
    <property type="entry name" value="Glycos_transf_1"/>
    <property type="match status" value="1"/>
</dbReference>
<evidence type="ECO:0000259" key="3">
    <source>
        <dbReference type="Pfam" id="PF00534"/>
    </source>
</evidence>
<dbReference type="InterPro" id="IPR007739">
    <property type="entry name" value="RgpF"/>
</dbReference>
<dbReference type="Proteomes" id="UP000683421">
    <property type="component" value="Chromosome"/>
</dbReference>
<dbReference type="InterPro" id="IPR001296">
    <property type="entry name" value="Glyco_trans_1"/>
</dbReference>
<feature type="domain" description="Glycosyl transferase family 1" evidence="3">
    <location>
        <begin position="226"/>
        <end position="386"/>
    </location>
</feature>
<protein>
    <submittedName>
        <fullName evidence="4">Glycosyltransferase</fullName>
        <ecNumber evidence="4">2.4.-.-</ecNumber>
    </submittedName>
</protein>
<keyword evidence="2 4" id="KW-0808">Transferase</keyword>
<reference evidence="4 5" key="1">
    <citation type="submission" date="2021-06" db="EMBL/GenBank/DDBJ databases">
        <title>Ulceroglandular infection and bacteremia caused by Francisella salimarina in an immunocompromised patient, France.</title>
        <authorList>
            <person name="Hennebique A."/>
            <person name="Caspar Y."/>
            <person name="Maurin M."/>
            <person name="Boisset S."/>
            <person name="Pelloux I."/>
            <person name="Gallego-Hernanz M.P."/>
            <person name="Burucoa C."/>
            <person name="Cazenave-Roblot F."/>
            <person name="Plouzeau C."/>
            <person name="Rammaert B."/>
        </authorList>
    </citation>
    <scope>NUCLEOTIDE SEQUENCE [LARGE SCALE GENOMIC DNA]</scope>
    <source>
        <strain evidence="4 5">CHUGA-F75</strain>
    </source>
</reference>
<dbReference type="AlphaFoldDB" id="A0AAJ4NQF4"/>